<name>A0A067SY02_GALM3</name>
<evidence type="ECO:0000313" key="2">
    <source>
        <dbReference type="EMBL" id="KDR72559.1"/>
    </source>
</evidence>
<proteinExistence type="predicted"/>
<dbReference type="SUPFAM" id="SSF81383">
    <property type="entry name" value="F-box domain"/>
    <property type="match status" value="1"/>
</dbReference>
<gene>
    <name evidence="2" type="ORF">GALMADRAFT_252689</name>
</gene>
<dbReference type="InterPro" id="IPR036047">
    <property type="entry name" value="F-box-like_dom_sf"/>
</dbReference>
<dbReference type="PROSITE" id="PS50181">
    <property type="entry name" value="FBOX"/>
    <property type="match status" value="1"/>
</dbReference>
<keyword evidence="3" id="KW-1185">Reference proteome</keyword>
<evidence type="ECO:0000259" key="1">
    <source>
        <dbReference type="PROSITE" id="PS50181"/>
    </source>
</evidence>
<dbReference type="EMBL" id="KL142388">
    <property type="protein sequence ID" value="KDR72559.1"/>
    <property type="molecule type" value="Genomic_DNA"/>
</dbReference>
<protein>
    <recommendedName>
        <fullName evidence="1">F-box domain-containing protein</fullName>
    </recommendedName>
</protein>
<dbReference type="AlphaFoldDB" id="A0A067SY02"/>
<feature type="domain" description="F-box" evidence="1">
    <location>
        <begin position="17"/>
        <end position="63"/>
    </location>
</feature>
<dbReference type="Proteomes" id="UP000027222">
    <property type="component" value="Unassembled WGS sequence"/>
</dbReference>
<accession>A0A067SY02</accession>
<dbReference type="OrthoDB" id="3145038at2759"/>
<dbReference type="Pfam" id="PF00646">
    <property type="entry name" value="F-box"/>
    <property type="match status" value="1"/>
</dbReference>
<reference evidence="3" key="1">
    <citation type="journal article" date="2014" name="Proc. Natl. Acad. Sci. U.S.A.">
        <title>Extensive sampling of basidiomycete genomes demonstrates inadequacy of the white-rot/brown-rot paradigm for wood decay fungi.</title>
        <authorList>
            <person name="Riley R."/>
            <person name="Salamov A.A."/>
            <person name="Brown D.W."/>
            <person name="Nagy L.G."/>
            <person name="Floudas D."/>
            <person name="Held B.W."/>
            <person name="Levasseur A."/>
            <person name="Lombard V."/>
            <person name="Morin E."/>
            <person name="Otillar R."/>
            <person name="Lindquist E.A."/>
            <person name="Sun H."/>
            <person name="LaButti K.M."/>
            <person name="Schmutz J."/>
            <person name="Jabbour D."/>
            <person name="Luo H."/>
            <person name="Baker S.E."/>
            <person name="Pisabarro A.G."/>
            <person name="Walton J.D."/>
            <person name="Blanchette R.A."/>
            <person name="Henrissat B."/>
            <person name="Martin F."/>
            <person name="Cullen D."/>
            <person name="Hibbett D.S."/>
            <person name="Grigoriev I.V."/>
        </authorList>
    </citation>
    <scope>NUCLEOTIDE SEQUENCE [LARGE SCALE GENOMIC DNA]</scope>
    <source>
        <strain evidence="3">CBS 339.88</strain>
    </source>
</reference>
<dbReference type="InterPro" id="IPR001810">
    <property type="entry name" value="F-box_dom"/>
</dbReference>
<dbReference type="HOGENOM" id="CLU_033171_0_0_1"/>
<evidence type="ECO:0000313" key="3">
    <source>
        <dbReference type="Proteomes" id="UP000027222"/>
    </source>
</evidence>
<sequence length="491" mass="55811">MTATNNGSANYSSKINTREFSQLPLDIHTLILHILSPLDIFRLRKTCKAMLDATSQRIVWLKALERMCNDNTVYPYSFPTDKLTLLELEYAVMAPQKWEHLALSHQEEEMPSFATYTLQPQYHPNARRSHHQLERLYLIPGGRFLILVQRGYLTLWDLGYISAIGAFRRTKIKPIAQIPCACGSYAVHSSPDKSALRIFTITRKCEHDGQPMRYQFEVIEIFPWKYSPEFTTIATLSVISEHNLDFTSICGDRLTLVYGPILKIWDFKSDEWATWNTSDSQRQIIMNNNHIALIGRHNISVWDFPKLSKGAQMQATKAEPSIPLAPQRILTFEENSIPVDDFSCSGLCDWYTDSPQPLWFDIVDELGILGESLKLTRFEADISDSTTFPLVPIRSFNLRVPTSDDPYLGAYRVCGSNIVIPRSTSLEISCHLGASSRSANTRDHNTTLRLIQGVAWNHVSLCPVSGRLAYIAPESDDIEIIDFLPPLSDKH</sequence>
<organism evidence="2 3">
    <name type="scientific">Galerina marginata (strain CBS 339.88)</name>
    <dbReference type="NCBI Taxonomy" id="685588"/>
    <lineage>
        <taxon>Eukaryota</taxon>
        <taxon>Fungi</taxon>
        <taxon>Dikarya</taxon>
        <taxon>Basidiomycota</taxon>
        <taxon>Agaricomycotina</taxon>
        <taxon>Agaricomycetes</taxon>
        <taxon>Agaricomycetidae</taxon>
        <taxon>Agaricales</taxon>
        <taxon>Agaricineae</taxon>
        <taxon>Strophariaceae</taxon>
        <taxon>Galerina</taxon>
    </lineage>
</organism>